<organism evidence="5 6">
    <name type="scientific">Lapidilactobacillus dextrinicus DSM 20335</name>
    <dbReference type="NCBI Taxonomy" id="1423738"/>
    <lineage>
        <taxon>Bacteria</taxon>
        <taxon>Bacillati</taxon>
        <taxon>Bacillota</taxon>
        <taxon>Bacilli</taxon>
        <taxon>Lactobacillales</taxon>
        <taxon>Lactobacillaceae</taxon>
        <taxon>Lapidilactobacillus</taxon>
    </lineage>
</organism>
<dbReference type="InterPro" id="IPR029064">
    <property type="entry name" value="Ribosomal_eL30-like_sf"/>
</dbReference>
<dbReference type="SMART" id="SM00967">
    <property type="entry name" value="SpoU_sub_bind"/>
    <property type="match status" value="1"/>
</dbReference>
<dbReference type="GO" id="GO:0032259">
    <property type="term" value="P:methylation"/>
    <property type="evidence" value="ECO:0007669"/>
    <property type="project" value="UniProtKB-KW"/>
</dbReference>
<dbReference type="Proteomes" id="UP000051813">
    <property type="component" value="Unassembled WGS sequence"/>
</dbReference>
<dbReference type="InterPro" id="IPR013123">
    <property type="entry name" value="SpoU_subst-bd"/>
</dbReference>
<comment type="caution">
    <text evidence="5">The sequence shown here is derived from an EMBL/GenBank/DDBJ whole genome shotgun (WGS) entry which is preliminary data.</text>
</comment>
<accession>A0A0R2BJS0</accession>
<comment type="similarity">
    <text evidence="1">Belongs to the class IV-like SAM-binding methyltransferase superfamily. RNA methyltransferase TrmH family.</text>
</comment>
<reference evidence="5 6" key="1">
    <citation type="journal article" date="2015" name="Genome Announc.">
        <title>Expanding the biotechnology potential of lactobacilli through comparative genomics of 213 strains and associated genera.</title>
        <authorList>
            <person name="Sun Z."/>
            <person name="Harris H.M."/>
            <person name="McCann A."/>
            <person name="Guo C."/>
            <person name="Argimon S."/>
            <person name="Zhang W."/>
            <person name="Yang X."/>
            <person name="Jeffery I.B."/>
            <person name="Cooney J.C."/>
            <person name="Kagawa T.F."/>
            <person name="Liu W."/>
            <person name="Song Y."/>
            <person name="Salvetti E."/>
            <person name="Wrobel A."/>
            <person name="Rasinkangas P."/>
            <person name="Parkhill J."/>
            <person name="Rea M.C."/>
            <person name="O'Sullivan O."/>
            <person name="Ritari J."/>
            <person name="Douillard F.P."/>
            <person name="Paul Ross R."/>
            <person name="Yang R."/>
            <person name="Briner A.E."/>
            <person name="Felis G.E."/>
            <person name="de Vos W.M."/>
            <person name="Barrangou R."/>
            <person name="Klaenhammer T.R."/>
            <person name="Caufield P.W."/>
            <person name="Cui Y."/>
            <person name="Zhang H."/>
            <person name="O'Toole P.W."/>
        </authorList>
    </citation>
    <scope>NUCLEOTIDE SEQUENCE [LARGE SCALE GENOMIC DNA]</scope>
    <source>
        <strain evidence="5 6">DSM 20335</strain>
    </source>
</reference>
<name>A0A0R2BJS0_9LACO</name>
<keyword evidence="3" id="KW-0808">Transferase</keyword>
<dbReference type="STRING" id="1423738.FC84_GL001551"/>
<dbReference type="Gene3D" id="3.40.1280.10">
    <property type="match status" value="1"/>
</dbReference>
<proteinExistence type="inferred from homology"/>
<evidence type="ECO:0000256" key="1">
    <source>
        <dbReference type="ARBA" id="ARBA00007228"/>
    </source>
</evidence>
<dbReference type="InterPro" id="IPR029026">
    <property type="entry name" value="tRNA_m1G_MTases_N"/>
</dbReference>
<feature type="domain" description="RNA 2-O ribose methyltransferase substrate binding" evidence="4">
    <location>
        <begin position="7"/>
        <end position="84"/>
    </location>
</feature>
<dbReference type="PANTHER" id="PTHR46429:SF1">
    <property type="entry name" value="23S RRNA (GUANOSINE-2'-O-)-METHYLTRANSFERASE RLMB"/>
    <property type="match status" value="1"/>
</dbReference>
<keyword evidence="2" id="KW-0489">Methyltransferase</keyword>
<dbReference type="SUPFAM" id="SSF55315">
    <property type="entry name" value="L30e-like"/>
    <property type="match status" value="1"/>
</dbReference>
<dbReference type="PANTHER" id="PTHR46429">
    <property type="entry name" value="23S RRNA (GUANOSINE-2'-O-)-METHYLTRANSFERASE RLMB"/>
    <property type="match status" value="1"/>
</dbReference>
<gene>
    <name evidence="5" type="ORF">FC84_GL001551</name>
</gene>
<dbReference type="NCBIfam" id="TIGR00186">
    <property type="entry name" value="rRNA_methyl_3"/>
    <property type="match status" value="1"/>
</dbReference>
<keyword evidence="6" id="KW-1185">Reference proteome</keyword>
<dbReference type="Pfam" id="PF00588">
    <property type="entry name" value="SpoU_methylase"/>
    <property type="match status" value="1"/>
</dbReference>
<dbReference type="GO" id="GO:0008173">
    <property type="term" value="F:RNA methyltransferase activity"/>
    <property type="evidence" value="ECO:0007669"/>
    <property type="project" value="InterPro"/>
</dbReference>
<protein>
    <recommendedName>
        <fullName evidence="4">RNA 2-O ribose methyltransferase substrate binding domain-containing protein</fullName>
    </recommendedName>
</protein>
<evidence type="ECO:0000256" key="3">
    <source>
        <dbReference type="ARBA" id="ARBA00022679"/>
    </source>
</evidence>
<evidence type="ECO:0000313" key="5">
    <source>
        <dbReference type="EMBL" id="KRM79376.1"/>
    </source>
</evidence>
<dbReference type="InterPro" id="IPR004441">
    <property type="entry name" value="rRNA_MeTrfase_TrmH"/>
</dbReference>
<dbReference type="SUPFAM" id="SSF75217">
    <property type="entry name" value="alpha/beta knot"/>
    <property type="match status" value="1"/>
</dbReference>
<dbReference type="FunFam" id="3.40.1280.10:FF:000008">
    <property type="entry name" value="Group 3 RNA methyltransferase TrmH"/>
    <property type="match status" value="1"/>
</dbReference>
<dbReference type="InterPro" id="IPR001537">
    <property type="entry name" value="SpoU_MeTrfase"/>
</dbReference>
<dbReference type="PATRIC" id="fig|1423738.3.peg.1568"/>
<dbReference type="AlphaFoldDB" id="A0A0R2BJS0"/>
<sequence length="256" mass="27451">MENDGEFVYGKHAALEFIAGGDVKTVNKIFLQNGLRGDLANTVQKFARDHHLVLQEVPKAKLDDLTDEANHQGVLLTLSPYQYVEVADILAKAKAADEDPLLLILDNLNDPHNLGSILRTADAVGVHGVIIPKRRAVGVTGVVAKTAAGALEHVDVARVTNLADTIDQLKEAGVWVFGTAMSGEDYRGWNSTGPLALVIGNEGKGISTLVAKKVDGMVTIPMIGHVQSLNASVATSILLYHIFDQRHPRATKVDAE</sequence>
<evidence type="ECO:0000259" key="4">
    <source>
        <dbReference type="SMART" id="SM00967"/>
    </source>
</evidence>
<dbReference type="EMBL" id="AYYK01000004">
    <property type="protein sequence ID" value="KRM79376.1"/>
    <property type="molecule type" value="Genomic_DNA"/>
</dbReference>
<dbReference type="GO" id="GO:0006396">
    <property type="term" value="P:RNA processing"/>
    <property type="evidence" value="ECO:0007669"/>
    <property type="project" value="InterPro"/>
</dbReference>
<dbReference type="GO" id="GO:0005829">
    <property type="term" value="C:cytosol"/>
    <property type="evidence" value="ECO:0007669"/>
    <property type="project" value="TreeGrafter"/>
</dbReference>
<dbReference type="GO" id="GO:0003723">
    <property type="term" value="F:RNA binding"/>
    <property type="evidence" value="ECO:0007669"/>
    <property type="project" value="InterPro"/>
</dbReference>
<dbReference type="InterPro" id="IPR029028">
    <property type="entry name" value="Alpha/beta_knot_MTases"/>
</dbReference>
<dbReference type="Pfam" id="PF08032">
    <property type="entry name" value="SpoU_sub_bind"/>
    <property type="match status" value="1"/>
</dbReference>
<evidence type="ECO:0000256" key="2">
    <source>
        <dbReference type="ARBA" id="ARBA00022603"/>
    </source>
</evidence>
<dbReference type="Gene3D" id="3.30.1330.30">
    <property type="match status" value="1"/>
</dbReference>
<dbReference type="CDD" id="cd18103">
    <property type="entry name" value="SpoU-like_RlmB"/>
    <property type="match status" value="1"/>
</dbReference>
<evidence type="ECO:0000313" key="6">
    <source>
        <dbReference type="Proteomes" id="UP000051813"/>
    </source>
</evidence>